<keyword evidence="1" id="KW-0812">Transmembrane</keyword>
<dbReference type="Proteomes" id="UP000294998">
    <property type="component" value="Unassembled WGS sequence"/>
</dbReference>
<keyword evidence="1" id="KW-1133">Transmembrane helix</keyword>
<evidence type="ECO:0000313" key="3">
    <source>
        <dbReference type="Proteomes" id="UP000294998"/>
    </source>
</evidence>
<dbReference type="EMBL" id="RWKG01000033">
    <property type="protein sequence ID" value="TDN41110.1"/>
    <property type="molecule type" value="Genomic_DNA"/>
</dbReference>
<evidence type="ECO:0000313" key="2">
    <source>
        <dbReference type="EMBL" id="TDN41110.1"/>
    </source>
</evidence>
<gene>
    <name evidence="2" type="ORF">EGH31_1326</name>
</gene>
<accession>A0AAQ1YKV1</accession>
<evidence type="ECO:0000256" key="1">
    <source>
        <dbReference type="SAM" id="Phobius"/>
    </source>
</evidence>
<reference evidence="2 3" key="1">
    <citation type="submission" date="2018-12" db="EMBL/GenBank/DDBJ databases">
        <authorList>
            <person name="Fluit A.C."/>
        </authorList>
    </citation>
    <scope>NUCLEOTIDE SEQUENCE [LARGE SCALE GENOMIC DNA]</scope>
    <source>
        <strain evidence="2 3">16-549009</strain>
    </source>
</reference>
<comment type="caution">
    <text evidence="2">The sequence shown here is derived from an EMBL/GenBank/DDBJ whole genome shotgun (WGS) entry which is preliminary data.</text>
</comment>
<sequence length="137" mass="15526">MSEQQIAKPVSTARNATIVGSLSALIPQAVKFISSLCEKPISQGNQEFIAAILIFFVPFAVYLFSLLTNRFIATPEEMAEKRKLKSDFKELKKALDDAKKNPHRYTEEQIDEFKKDFMETRKMLASIGRKALRATNP</sequence>
<dbReference type="RefSeq" id="WP_133499076.1">
    <property type="nucleotide sequence ID" value="NZ_RWKG01000033.1"/>
</dbReference>
<feature type="transmembrane region" description="Helical" evidence="1">
    <location>
        <begin position="48"/>
        <end position="73"/>
    </location>
</feature>
<keyword evidence="1" id="KW-0472">Membrane</keyword>
<dbReference type="AlphaFoldDB" id="A0AAQ1YKV1"/>
<name>A0AAQ1YKV1_HAEHA</name>
<proteinExistence type="predicted"/>
<protein>
    <submittedName>
        <fullName evidence="2">Uncharacterized protein</fullName>
    </submittedName>
</protein>
<organism evidence="2 3">
    <name type="scientific">Haemophilus haemolyticus</name>
    <dbReference type="NCBI Taxonomy" id="726"/>
    <lineage>
        <taxon>Bacteria</taxon>
        <taxon>Pseudomonadati</taxon>
        <taxon>Pseudomonadota</taxon>
        <taxon>Gammaproteobacteria</taxon>
        <taxon>Pasteurellales</taxon>
        <taxon>Pasteurellaceae</taxon>
        <taxon>Haemophilus</taxon>
    </lineage>
</organism>